<dbReference type="RefSeq" id="WP_263077374.1">
    <property type="nucleotide sequence ID" value="NZ_CP089977.1"/>
</dbReference>
<evidence type="ECO:0000259" key="11">
    <source>
        <dbReference type="Pfam" id="PF00361"/>
    </source>
</evidence>
<comment type="similarity">
    <text evidence="2">Belongs to the complex I subunit 4 family.</text>
</comment>
<keyword evidence="12" id="KW-0560">Oxidoreductase</keyword>
<feature type="transmembrane region" description="Helical" evidence="10">
    <location>
        <begin position="427"/>
        <end position="450"/>
    </location>
</feature>
<proteinExistence type="inferred from homology"/>
<sequence length="559" mass="61611">MEQNWILPALIAIPFIAGFLCWLIEKVNDRLPRWIALLSMLATFGLTILLWQQGNFTSLLATDGATHQGNLPWAAQFVLPWIPTFGIKFHLAMDGLSLLMIALTAFLGIMAVGCSWGEIQRRVGFFHLNLLWSLGGVIGVFLAIDLFLFFFFWELMLLPIYFLIALWGHNATGGRTKEYAATKFFIYTQASGLIMLIGIILMVIVHFAQTGVLSFDYHDLLGLDMGGFEYIIMLCFFIGFAVKLPIFPLHGWLPDAHAQAPTAGSVDLAGILIKTAAFGLLRFVLPLFPESSAQFAPIAIVLGMIGVFYGAFLAFAQTDIKRLLAYTSISHMGFVVLAIYAGNLVSLQGLMVQMVAHGLSSAALFIMSGQLYERLHTRDLSVMGGMWGQFRYFAPLLMFFAAALLGIPGAGNFIGEILILLGSFAKHPIATILATVSLVLAGLYALILIYQALFGKNTATTLAVQNGGRLKDLGKRELVMLTTLVAGLLWLGLYPQPVLDKSYSSMQWIGAAYAQGVQASKPQHGVRLIEGNMGDYMNQHKFDLQDGHHHDHHHHHHDH</sequence>
<evidence type="ECO:0000313" key="13">
    <source>
        <dbReference type="Proteomes" id="UP001063782"/>
    </source>
</evidence>
<evidence type="ECO:0000256" key="1">
    <source>
        <dbReference type="ARBA" id="ARBA00004127"/>
    </source>
</evidence>
<dbReference type="PANTHER" id="PTHR43507:SF1">
    <property type="entry name" value="NADH-UBIQUINONE OXIDOREDUCTASE CHAIN 4"/>
    <property type="match status" value="1"/>
</dbReference>
<evidence type="ECO:0000256" key="6">
    <source>
        <dbReference type="ARBA" id="ARBA00023136"/>
    </source>
</evidence>
<keyword evidence="13" id="KW-1185">Reference proteome</keyword>
<feature type="transmembrane region" description="Helical" evidence="10">
    <location>
        <begin position="268"/>
        <end position="288"/>
    </location>
</feature>
<accession>A0ABY6F6Z3</accession>
<feature type="transmembrane region" description="Helical" evidence="10">
    <location>
        <begin position="6"/>
        <end position="24"/>
    </location>
</feature>
<reference evidence="12" key="1">
    <citation type="submission" date="2021-12" db="EMBL/GenBank/DDBJ databases">
        <title>taxonomy of Moraxella sp. ZY201224.</title>
        <authorList>
            <person name="Li F."/>
        </authorList>
    </citation>
    <scope>NUCLEOTIDE SEQUENCE</scope>
    <source>
        <strain evidence="12">ZY201224</strain>
    </source>
</reference>
<evidence type="ECO:0000256" key="4">
    <source>
        <dbReference type="ARBA" id="ARBA00022692"/>
    </source>
</evidence>
<protein>
    <recommendedName>
        <fullName evidence="3">NADH-quinone oxidoreductase subunit M</fullName>
    </recommendedName>
    <alternativeName>
        <fullName evidence="7">NADH dehydrogenase I subunit M</fullName>
    </alternativeName>
    <alternativeName>
        <fullName evidence="8">NDH-1 subunit M</fullName>
    </alternativeName>
</protein>
<dbReference type="Proteomes" id="UP001063782">
    <property type="component" value="Chromosome"/>
</dbReference>
<dbReference type="Pfam" id="PF00361">
    <property type="entry name" value="Proton_antipo_M"/>
    <property type="match status" value="1"/>
</dbReference>
<evidence type="ECO:0000256" key="9">
    <source>
        <dbReference type="RuleBase" id="RU000320"/>
    </source>
</evidence>
<feature type="transmembrane region" description="Helical" evidence="10">
    <location>
        <begin position="354"/>
        <end position="372"/>
    </location>
</feature>
<evidence type="ECO:0000313" key="12">
    <source>
        <dbReference type="EMBL" id="UXZ05854.1"/>
    </source>
</evidence>
<evidence type="ECO:0000256" key="3">
    <source>
        <dbReference type="ARBA" id="ARBA00019906"/>
    </source>
</evidence>
<feature type="transmembrane region" description="Helical" evidence="10">
    <location>
        <begin position="96"/>
        <end position="116"/>
    </location>
</feature>
<feature type="transmembrane region" description="Helical" evidence="10">
    <location>
        <begin position="294"/>
        <end position="316"/>
    </location>
</feature>
<evidence type="ECO:0000256" key="10">
    <source>
        <dbReference type="SAM" id="Phobius"/>
    </source>
</evidence>
<feature type="transmembrane region" description="Helical" evidence="10">
    <location>
        <begin position="323"/>
        <end position="342"/>
    </location>
</feature>
<evidence type="ECO:0000256" key="2">
    <source>
        <dbReference type="ARBA" id="ARBA00009025"/>
    </source>
</evidence>
<feature type="transmembrane region" description="Helical" evidence="10">
    <location>
        <begin position="393"/>
        <end position="421"/>
    </location>
</feature>
<feature type="transmembrane region" description="Helical" evidence="10">
    <location>
        <begin position="478"/>
        <end position="495"/>
    </location>
</feature>
<organism evidence="12 13">
    <name type="scientific">Moraxella nasicaprae</name>
    <dbReference type="NCBI Taxonomy" id="2904122"/>
    <lineage>
        <taxon>Bacteria</taxon>
        <taxon>Pseudomonadati</taxon>
        <taxon>Pseudomonadota</taxon>
        <taxon>Gammaproteobacteria</taxon>
        <taxon>Moraxellales</taxon>
        <taxon>Moraxellaceae</taxon>
        <taxon>Moraxella</taxon>
    </lineage>
</organism>
<dbReference type="NCBIfam" id="NF004498">
    <property type="entry name" value="PRK05846.1-1"/>
    <property type="match status" value="1"/>
</dbReference>
<keyword evidence="6 10" id="KW-0472">Membrane</keyword>
<dbReference type="InterPro" id="IPR010227">
    <property type="entry name" value="NADH_Q_OxRdtase_chainM/4"/>
</dbReference>
<comment type="subcellular location">
    <subcellularLocation>
        <location evidence="1">Endomembrane system</location>
        <topology evidence="1">Multi-pass membrane protein</topology>
    </subcellularLocation>
    <subcellularLocation>
        <location evidence="9">Membrane</location>
        <topology evidence="9">Multi-pass membrane protein</topology>
    </subcellularLocation>
</comment>
<evidence type="ECO:0000256" key="7">
    <source>
        <dbReference type="ARBA" id="ARBA00031584"/>
    </source>
</evidence>
<evidence type="ECO:0000256" key="5">
    <source>
        <dbReference type="ARBA" id="ARBA00022989"/>
    </source>
</evidence>
<feature type="domain" description="NADH:quinone oxidoreductase/Mrp antiporter transmembrane" evidence="11">
    <location>
        <begin position="143"/>
        <end position="438"/>
    </location>
</feature>
<dbReference type="InterPro" id="IPR003918">
    <property type="entry name" value="NADH_UbQ_OxRdtase"/>
</dbReference>
<evidence type="ECO:0000256" key="8">
    <source>
        <dbReference type="ARBA" id="ARBA00032798"/>
    </source>
</evidence>
<name>A0ABY6F6Z3_9GAMM</name>
<dbReference type="InterPro" id="IPR001750">
    <property type="entry name" value="ND/Mrp_TM"/>
</dbReference>
<dbReference type="NCBIfam" id="TIGR01972">
    <property type="entry name" value="NDH_I_M"/>
    <property type="match status" value="1"/>
</dbReference>
<keyword evidence="5 10" id="KW-1133">Transmembrane helix</keyword>
<dbReference type="GO" id="GO:0016491">
    <property type="term" value="F:oxidoreductase activity"/>
    <property type="evidence" value="ECO:0007669"/>
    <property type="project" value="UniProtKB-KW"/>
</dbReference>
<feature type="transmembrane region" description="Helical" evidence="10">
    <location>
        <begin position="228"/>
        <end position="247"/>
    </location>
</feature>
<feature type="transmembrane region" description="Helical" evidence="10">
    <location>
        <begin position="184"/>
        <end position="208"/>
    </location>
</feature>
<dbReference type="PRINTS" id="PR01437">
    <property type="entry name" value="NUOXDRDTASE4"/>
</dbReference>
<feature type="transmembrane region" description="Helical" evidence="10">
    <location>
        <begin position="150"/>
        <end position="172"/>
    </location>
</feature>
<feature type="transmembrane region" description="Helical" evidence="10">
    <location>
        <begin position="31"/>
        <end position="51"/>
    </location>
</feature>
<keyword evidence="4 9" id="KW-0812">Transmembrane</keyword>
<feature type="transmembrane region" description="Helical" evidence="10">
    <location>
        <begin position="123"/>
        <end position="144"/>
    </location>
</feature>
<dbReference type="EMBL" id="CP089977">
    <property type="protein sequence ID" value="UXZ05854.1"/>
    <property type="molecule type" value="Genomic_DNA"/>
</dbReference>
<dbReference type="PANTHER" id="PTHR43507">
    <property type="entry name" value="NADH-UBIQUINONE OXIDOREDUCTASE CHAIN 4"/>
    <property type="match status" value="1"/>
</dbReference>
<gene>
    <name evidence="12" type="primary">nuoM</name>
    <name evidence="12" type="ORF">LU297_08365</name>
</gene>